<evidence type="ECO:0000259" key="3">
    <source>
        <dbReference type="Pfam" id="PF13968"/>
    </source>
</evidence>
<evidence type="ECO:0000256" key="2">
    <source>
        <dbReference type="SAM" id="Phobius"/>
    </source>
</evidence>
<keyword evidence="2" id="KW-0812">Transmembrane</keyword>
<gene>
    <name evidence="4" type="ORF">GUJ93_ZPchr0023g33375</name>
</gene>
<feature type="transmembrane region" description="Helical" evidence="2">
    <location>
        <begin position="33"/>
        <end position="53"/>
    </location>
</feature>
<reference evidence="4" key="2">
    <citation type="submission" date="2021-02" db="EMBL/GenBank/DDBJ databases">
        <authorList>
            <person name="Kimball J.A."/>
            <person name="Haas M.W."/>
            <person name="Macchietto M."/>
            <person name="Kono T."/>
            <person name="Duquette J."/>
            <person name="Shao M."/>
        </authorList>
    </citation>
    <scope>NUCLEOTIDE SEQUENCE</scope>
    <source>
        <tissue evidence="4">Fresh leaf tissue</tissue>
    </source>
</reference>
<feature type="compositionally biased region" description="Basic and acidic residues" evidence="1">
    <location>
        <begin position="173"/>
        <end position="183"/>
    </location>
</feature>
<reference evidence="4" key="1">
    <citation type="journal article" date="2021" name="bioRxiv">
        <title>Whole Genome Assembly and Annotation of Northern Wild Rice, Zizania palustris L., Supports a Whole Genome Duplication in the Zizania Genus.</title>
        <authorList>
            <person name="Haas M."/>
            <person name="Kono T."/>
            <person name="Macchietto M."/>
            <person name="Millas R."/>
            <person name="McGilp L."/>
            <person name="Shao M."/>
            <person name="Duquette J."/>
            <person name="Hirsch C.N."/>
            <person name="Kimball J."/>
        </authorList>
    </citation>
    <scope>NUCLEOTIDE SEQUENCE</scope>
    <source>
        <tissue evidence="4">Fresh leaf tissue</tissue>
    </source>
</reference>
<feature type="domain" description="DUF4220" evidence="3">
    <location>
        <begin position="190"/>
        <end position="388"/>
    </location>
</feature>
<protein>
    <recommendedName>
        <fullName evidence="3">DUF4220 domain-containing protein</fullName>
    </recommendedName>
</protein>
<keyword evidence="2" id="KW-0472">Membrane</keyword>
<keyword evidence="2" id="KW-1133">Transmembrane helix</keyword>
<dbReference type="InterPro" id="IPR025315">
    <property type="entry name" value="DUF4220"/>
</dbReference>
<dbReference type="EMBL" id="JAAALK010002060">
    <property type="protein sequence ID" value="KAG8037252.1"/>
    <property type="molecule type" value="Genomic_DNA"/>
</dbReference>
<evidence type="ECO:0000256" key="1">
    <source>
        <dbReference type="SAM" id="MobiDB-lite"/>
    </source>
</evidence>
<keyword evidence="5" id="KW-1185">Reference proteome</keyword>
<dbReference type="InterPro" id="IPR007658">
    <property type="entry name" value="DUF594"/>
</dbReference>
<evidence type="ECO:0000313" key="5">
    <source>
        <dbReference type="Proteomes" id="UP000729402"/>
    </source>
</evidence>
<organism evidence="4 5">
    <name type="scientific">Zizania palustris</name>
    <name type="common">Northern wild rice</name>
    <dbReference type="NCBI Taxonomy" id="103762"/>
    <lineage>
        <taxon>Eukaryota</taxon>
        <taxon>Viridiplantae</taxon>
        <taxon>Streptophyta</taxon>
        <taxon>Embryophyta</taxon>
        <taxon>Tracheophyta</taxon>
        <taxon>Spermatophyta</taxon>
        <taxon>Magnoliopsida</taxon>
        <taxon>Liliopsida</taxon>
        <taxon>Poales</taxon>
        <taxon>Poaceae</taxon>
        <taxon>BOP clade</taxon>
        <taxon>Oryzoideae</taxon>
        <taxon>Oryzeae</taxon>
        <taxon>Zizaniinae</taxon>
        <taxon>Zizania</taxon>
    </lineage>
</organism>
<evidence type="ECO:0000313" key="4">
    <source>
        <dbReference type="EMBL" id="KAG8037252.1"/>
    </source>
</evidence>
<name>A0A8J5QYY8_ZIZPA</name>
<feature type="region of interest" description="Disordered" evidence="1">
    <location>
        <begin position="159"/>
        <end position="190"/>
    </location>
</feature>
<dbReference type="Pfam" id="PF13968">
    <property type="entry name" value="DUF4220"/>
    <property type="match status" value="2"/>
</dbReference>
<dbReference type="PANTHER" id="PTHR31325">
    <property type="entry name" value="OS01G0798800 PROTEIN-RELATED"/>
    <property type="match status" value="1"/>
</dbReference>
<feature type="domain" description="DUF4220" evidence="3">
    <location>
        <begin position="66"/>
        <end position="147"/>
    </location>
</feature>
<sequence length="694" mass="79571">MAGDQWVMDIIWNSMGLGFNALVDVWNNWSMEILLGTSFVFQLVLALTAGFRWRGAASGAVRKVIWFCYVGADYVATTALGKFSVSETAGKRQLVAFWAPFFLLHLGGPDSITALELEDNQLSARYVLEFILRVVGAAYIVIKSISGWHGLDSGGLADVPRRRRQERRRRRRSTLEGDRDSRRPPPPKLTFDKNDDDASLVMKAHALFHICKNSIVDSAVDTESDTDPAVAHTKETLFSLDWKQLCRVMEMELSLMYDFLYTKAYVIHTWRGYCIRFISPVATTVSLVLVELSNKSGRHQRSDVIITRVLLVATFVLETASLVRALGSTWTNFFLQKNKAQLDWICHEIICKRRWHQLHRLLAFFGRLVKTQDHRRWSGKMGQLNMMQLTISERLWSGQDPSKYYIVMDQGVKELVFNLVKVYLGQLRKKMKEEASTKSGPRPDRGQQALENYKLKDDLRWSLSHELQNAIIRWHIGTDIYLSISDKAKAEESTKVEAIKAMSNYMIYLLAMHPEMLPGLVTRKLFELSCVDLAQIWSKRHPPPAAANDDVESSSPSSSSLSSCLKFFMPRIHWWRTSPKCTHRIIREREELAKMLIDGWEEGSNNSNRPYDLSRGIELAKDLLVLETKERWRTESIVPVILEVWVEMLIYSGYRCSKESHARRLSYGGELTTILWLMAEHIGLFIAGKPKRGK</sequence>
<feature type="compositionally biased region" description="Basic residues" evidence="1">
    <location>
        <begin position="161"/>
        <end position="172"/>
    </location>
</feature>
<accession>A0A8J5QYY8</accession>
<comment type="caution">
    <text evidence="4">The sequence shown here is derived from an EMBL/GenBank/DDBJ whole genome shotgun (WGS) entry which is preliminary data.</text>
</comment>
<proteinExistence type="predicted"/>
<dbReference type="Proteomes" id="UP000729402">
    <property type="component" value="Unassembled WGS sequence"/>
</dbReference>
<dbReference type="AlphaFoldDB" id="A0A8J5QYY8"/>
<dbReference type="Pfam" id="PF04578">
    <property type="entry name" value="DUF594"/>
    <property type="match status" value="1"/>
</dbReference>
<dbReference type="OrthoDB" id="1689146at2759"/>